<sequence>GPPDVEVIASLIGPAICNPRWVDDPSPSIIGDNQYSQITFLTGAGSTTRDYEVHCEAPGDYELFITATASSSTIPSDDNMLNNVAQNHPLVTAVDDFDGDTVPTPGDNCPEVPNPDQLDTDGDGIGDACDDDDDGDGVPDAQDECPLVPEDLDGVDDADGCPDTDMSVTVTKDDPIDVDVSVDKDFDVTLHILNGNVAADAQVNFVLKSVVADDCVARWNPEPGDGYIEEVLGGELISMIERQEDGIAALGT</sequence>
<reference evidence="4" key="1">
    <citation type="journal article" date="2014" name="Front. Microbiol.">
        <title>High frequency of phylogenetically diverse reductive dehalogenase-homologous genes in deep subseafloor sedimentary metagenomes.</title>
        <authorList>
            <person name="Kawai M."/>
            <person name="Futagami T."/>
            <person name="Toyoda A."/>
            <person name="Takaki Y."/>
            <person name="Nishi S."/>
            <person name="Hori S."/>
            <person name="Arai W."/>
            <person name="Tsubouchi T."/>
            <person name="Morono Y."/>
            <person name="Uchiyama I."/>
            <person name="Ito T."/>
            <person name="Fujiyama A."/>
            <person name="Inagaki F."/>
            <person name="Takami H."/>
        </authorList>
    </citation>
    <scope>NUCLEOTIDE SEQUENCE</scope>
    <source>
        <strain evidence="4">Expedition CK06-06</strain>
    </source>
</reference>
<evidence type="ECO:0000256" key="3">
    <source>
        <dbReference type="SAM" id="MobiDB-lite"/>
    </source>
</evidence>
<dbReference type="AlphaFoldDB" id="X0XKN1"/>
<dbReference type="PROSITE" id="PS51234">
    <property type="entry name" value="TSP3"/>
    <property type="match status" value="1"/>
</dbReference>
<dbReference type="GO" id="GO:0005509">
    <property type="term" value="F:calcium ion binding"/>
    <property type="evidence" value="ECO:0007669"/>
    <property type="project" value="InterPro"/>
</dbReference>
<dbReference type="InterPro" id="IPR003367">
    <property type="entry name" value="Thrombospondin_3-like_rpt"/>
</dbReference>
<protein>
    <submittedName>
        <fullName evidence="4">Uncharacterized protein</fullName>
    </submittedName>
</protein>
<keyword evidence="2" id="KW-0106">Calcium</keyword>
<name>X0XKN1_9ZZZZ</name>
<dbReference type="EMBL" id="BARS01041898">
    <property type="protein sequence ID" value="GAG37208.1"/>
    <property type="molecule type" value="Genomic_DNA"/>
</dbReference>
<dbReference type="Pfam" id="PF02412">
    <property type="entry name" value="TSP_3"/>
    <property type="match status" value="2"/>
</dbReference>
<evidence type="ECO:0000256" key="2">
    <source>
        <dbReference type="ARBA" id="ARBA00022837"/>
    </source>
</evidence>
<feature type="non-terminal residue" evidence="4">
    <location>
        <position position="252"/>
    </location>
</feature>
<evidence type="ECO:0000313" key="4">
    <source>
        <dbReference type="EMBL" id="GAG37208.1"/>
    </source>
</evidence>
<dbReference type="SUPFAM" id="SSF103647">
    <property type="entry name" value="TSP type-3 repeat"/>
    <property type="match status" value="1"/>
</dbReference>
<comment type="caution">
    <text evidence="4">The sequence shown here is derived from an EMBL/GenBank/DDBJ whole genome shotgun (WGS) entry which is preliminary data.</text>
</comment>
<dbReference type="Gene3D" id="4.10.1080.10">
    <property type="entry name" value="TSP type-3 repeat"/>
    <property type="match status" value="1"/>
</dbReference>
<dbReference type="PANTHER" id="PTHR10199">
    <property type="entry name" value="THROMBOSPONDIN"/>
    <property type="match status" value="1"/>
</dbReference>
<feature type="non-terminal residue" evidence="4">
    <location>
        <position position="1"/>
    </location>
</feature>
<dbReference type="GO" id="GO:0007155">
    <property type="term" value="P:cell adhesion"/>
    <property type="evidence" value="ECO:0007669"/>
    <property type="project" value="InterPro"/>
</dbReference>
<feature type="compositionally biased region" description="Acidic residues" evidence="3">
    <location>
        <begin position="118"/>
        <end position="141"/>
    </location>
</feature>
<feature type="region of interest" description="Disordered" evidence="3">
    <location>
        <begin position="100"/>
        <end position="141"/>
    </location>
</feature>
<accession>X0XKN1</accession>
<organism evidence="4">
    <name type="scientific">marine sediment metagenome</name>
    <dbReference type="NCBI Taxonomy" id="412755"/>
    <lineage>
        <taxon>unclassified sequences</taxon>
        <taxon>metagenomes</taxon>
        <taxon>ecological metagenomes</taxon>
    </lineage>
</organism>
<dbReference type="InterPro" id="IPR028974">
    <property type="entry name" value="TSP_type-3_rpt"/>
</dbReference>
<keyword evidence="1" id="KW-0732">Signal</keyword>
<gene>
    <name evidence="4" type="ORF">S01H1_63639</name>
</gene>
<dbReference type="InterPro" id="IPR017897">
    <property type="entry name" value="Thrombospondin_3_rpt"/>
</dbReference>
<evidence type="ECO:0000256" key="1">
    <source>
        <dbReference type="ARBA" id="ARBA00022729"/>
    </source>
</evidence>
<proteinExistence type="predicted"/>